<dbReference type="GO" id="GO:0042565">
    <property type="term" value="C:RNA nuclear export complex"/>
    <property type="evidence" value="ECO:0007669"/>
    <property type="project" value="TreeGrafter"/>
</dbReference>
<dbReference type="InterPro" id="IPR013598">
    <property type="entry name" value="Exportin-1/Importin-b-like"/>
</dbReference>
<feature type="non-terminal residue" evidence="4">
    <location>
        <position position="327"/>
    </location>
</feature>
<organism evidence="4 5">
    <name type="scientific">Astrephomene gubernaculifera</name>
    <dbReference type="NCBI Taxonomy" id="47775"/>
    <lineage>
        <taxon>Eukaryota</taxon>
        <taxon>Viridiplantae</taxon>
        <taxon>Chlorophyta</taxon>
        <taxon>core chlorophytes</taxon>
        <taxon>Chlorophyceae</taxon>
        <taxon>CS clade</taxon>
        <taxon>Chlamydomonadales</taxon>
        <taxon>Astrephomenaceae</taxon>
        <taxon>Astrephomene</taxon>
    </lineage>
</organism>
<dbReference type="InterPro" id="IPR011989">
    <property type="entry name" value="ARM-like"/>
</dbReference>
<feature type="domain" description="Exportin-1/Importin-beta-like" evidence="3">
    <location>
        <begin position="101"/>
        <end position="219"/>
    </location>
</feature>
<dbReference type="GO" id="GO:0005737">
    <property type="term" value="C:cytoplasm"/>
    <property type="evidence" value="ECO:0007669"/>
    <property type="project" value="TreeGrafter"/>
</dbReference>
<evidence type="ECO:0000259" key="3">
    <source>
        <dbReference type="Pfam" id="PF08389"/>
    </source>
</evidence>
<evidence type="ECO:0000256" key="1">
    <source>
        <dbReference type="SAM" id="MobiDB-lite"/>
    </source>
</evidence>
<comment type="caution">
    <text evidence="4">The sequence shown here is derived from an EMBL/GenBank/DDBJ whole genome shotgun (WGS) entry which is preliminary data.</text>
</comment>
<dbReference type="GO" id="GO:0005634">
    <property type="term" value="C:nucleus"/>
    <property type="evidence" value="ECO:0007669"/>
    <property type="project" value="TreeGrafter"/>
</dbReference>
<feature type="region of interest" description="Disordered" evidence="1">
    <location>
        <begin position="136"/>
        <end position="165"/>
    </location>
</feature>
<accession>A0AAD3E138</accession>
<proteinExistence type="predicted"/>
<dbReference type="GO" id="GO:0006405">
    <property type="term" value="P:RNA export from nucleus"/>
    <property type="evidence" value="ECO:0007669"/>
    <property type="project" value="TreeGrafter"/>
</dbReference>
<dbReference type="GO" id="GO:0005049">
    <property type="term" value="F:nuclear export signal receptor activity"/>
    <property type="evidence" value="ECO:0007669"/>
    <property type="project" value="InterPro"/>
</dbReference>
<gene>
    <name evidence="4" type="ORF">Agub_g14192</name>
</gene>
<dbReference type="EMBL" id="BMAR01000054">
    <property type="protein sequence ID" value="GFR51745.1"/>
    <property type="molecule type" value="Genomic_DNA"/>
</dbReference>
<dbReference type="PANTHER" id="PTHR11223">
    <property type="entry name" value="EXPORTIN 1/5"/>
    <property type="match status" value="1"/>
</dbReference>
<keyword evidence="2" id="KW-0732">Signal</keyword>
<feature type="signal peptide" evidence="2">
    <location>
        <begin position="1"/>
        <end position="29"/>
    </location>
</feature>
<evidence type="ECO:0000313" key="4">
    <source>
        <dbReference type="EMBL" id="GFR51745.1"/>
    </source>
</evidence>
<feature type="chain" id="PRO_5042019424" description="Exportin-1/Importin-beta-like domain-containing protein" evidence="2">
    <location>
        <begin position="30"/>
        <end position="327"/>
    </location>
</feature>
<dbReference type="Gene3D" id="1.25.10.10">
    <property type="entry name" value="Leucine-rich Repeat Variant"/>
    <property type="match status" value="1"/>
</dbReference>
<reference evidence="4 5" key="1">
    <citation type="journal article" date="2021" name="Sci. Rep.">
        <title>Genome sequencing of the multicellular alga Astrephomene provides insights into convergent evolution of germ-soma differentiation.</title>
        <authorList>
            <person name="Yamashita S."/>
            <person name="Yamamoto K."/>
            <person name="Matsuzaki R."/>
            <person name="Suzuki S."/>
            <person name="Yamaguchi H."/>
            <person name="Hirooka S."/>
            <person name="Minakuchi Y."/>
            <person name="Miyagishima S."/>
            <person name="Kawachi M."/>
            <person name="Toyoda A."/>
            <person name="Nozaki H."/>
        </authorList>
    </citation>
    <scope>NUCLEOTIDE SEQUENCE [LARGE SCALE GENOMIC DNA]</scope>
    <source>
        <strain evidence="4 5">NIES-4017</strain>
    </source>
</reference>
<name>A0AAD3E138_9CHLO</name>
<evidence type="ECO:0000256" key="2">
    <source>
        <dbReference type="SAM" id="SignalP"/>
    </source>
</evidence>
<sequence>MWWGYDWRRTSCSWTWFATAGGSWELSSACRCASWRCSSSRKPPGLMRRPAQAELSCRVLHYISEDLTQFEVSGPGGAVGDGSTIDAPSSSAADGPDVTSKRAFLSALTASATTVFPFLCEILEQHFQAAQALQTAPLPPSSSAAAPSSTSTSPQQQQQQQRQDAISAHVAALSAALAALSTWVEWVPMRRLAGSPVLAACAFFLREGSPALRLQALDVMRQITWRKRANESPSDYSALMDGLGGALLGATGALGLLLGPQDPLPPAMVRELGFGGSQSEFGSRLLEVLECLGEGHFRCLSEPSGRRAAFLAQLLTFTRHPYLRLSG</sequence>
<dbReference type="PANTHER" id="PTHR11223:SF3">
    <property type="entry name" value="EXPORTIN-5"/>
    <property type="match status" value="1"/>
</dbReference>
<dbReference type="GO" id="GO:0006611">
    <property type="term" value="P:protein export from nucleus"/>
    <property type="evidence" value="ECO:0007669"/>
    <property type="project" value="InterPro"/>
</dbReference>
<dbReference type="AlphaFoldDB" id="A0AAD3E138"/>
<dbReference type="Proteomes" id="UP001054857">
    <property type="component" value="Unassembled WGS sequence"/>
</dbReference>
<evidence type="ECO:0000313" key="5">
    <source>
        <dbReference type="Proteomes" id="UP001054857"/>
    </source>
</evidence>
<dbReference type="Pfam" id="PF08389">
    <property type="entry name" value="Xpo1"/>
    <property type="match status" value="1"/>
</dbReference>
<keyword evidence="5" id="KW-1185">Reference proteome</keyword>
<dbReference type="InterPro" id="IPR045065">
    <property type="entry name" value="XPO1/5"/>
</dbReference>
<protein>
    <recommendedName>
        <fullName evidence="3">Exportin-1/Importin-beta-like domain-containing protein</fullName>
    </recommendedName>
</protein>
<dbReference type="GO" id="GO:0003723">
    <property type="term" value="F:RNA binding"/>
    <property type="evidence" value="ECO:0007669"/>
    <property type="project" value="TreeGrafter"/>
</dbReference>
<feature type="region of interest" description="Disordered" evidence="1">
    <location>
        <begin position="73"/>
        <end position="96"/>
    </location>
</feature>